<dbReference type="SUPFAM" id="SSF47336">
    <property type="entry name" value="ACP-like"/>
    <property type="match status" value="1"/>
</dbReference>
<evidence type="ECO:0000259" key="3">
    <source>
        <dbReference type="PROSITE" id="PS50075"/>
    </source>
</evidence>
<sequence>MEHSCDPASVRAAFAAALGREDFTDEESFFRVGGHSLRAVHVMKAISAAVGTRLPVKLLFDHPSVAELTEAIDDRLAAGARP</sequence>
<dbReference type="PROSITE" id="PS50075">
    <property type="entry name" value="CARRIER"/>
    <property type="match status" value="1"/>
</dbReference>
<dbReference type="InterPro" id="IPR036736">
    <property type="entry name" value="ACP-like_sf"/>
</dbReference>
<gene>
    <name evidence="4" type="ORF">JOF53_001078</name>
</gene>
<reference evidence="4 5" key="1">
    <citation type="submission" date="2021-03" db="EMBL/GenBank/DDBJ databases">
        <title>Sequencing the genomes of 1000 actinobacteria strains.</title>
        <authorList>
            <person name="Klenk H.-P."/>
        </authorList>
    </citation>
    <scope>NUCLEOTIDE SEQUENCE [LARGE SCALE GENOMIC DNA]</scope>
    <source>
        <strain evidence="4 5">DSM 44580</strain>
    </source>
</reference>
<keyword evidence="5" id="KW-1185">Reference proteome</keyword>
<dbReference type="PANTHER" id="PTHR45527:SF1">
    <property type="entry name" value="FATTY ACID SYNTHASE"/>
    <property type="match status" value="1"/>
</dbReference>
<evidence type="ECO:0000256" key="1">
    <source>
        <dbReference type="ARBA" id="ARBA00022450"/>
    </source>
</evidence>
<dbReference type="Proteomes" id="UP001519363">
    <property type="component" value="Unassembled WGS sequence"/>
</dbReference>
<dbReference type="PANTHER" id="PTHR45527">
    <property type="entry name" value="NONRIBOSOMAL PEPTIDE SYNTHETASE"/>
    <property type="match status" value="1"/>
</dbReference>
<dbReference type="InterPro" id="IPR020806">
    <property type="entry name" value="PKS_PP-bd"/>
</dbReference>
<accession>A0ABS5A7B8</accession>
<dbReference type="Gene3D" id="1.10.1200.10">
    <property type="entry name" value="ACP-like"/>
    <property type="match status" value="1"/>
</dbReference>
<dbReference type="RefSeq" id="WP_086785837.1">
    <property type="nucleotide sequence ID" value="NZ_JAGIOO010000001.1"/>
</dbReference>
<feature type="domain" description="Carrier" evidence="3">
    <location>
        <begin position="1"/>
        <end position="76"/>
    </location>
</feature>
<organism evidence="4 5">
    <name type="scientific">Crossiella equi</name>
    <dbReference type="NCBI Taxonomy" id="130796"/>
    <lineage>
        <taxon>Bacteria</taxon>
        <taxon>Bacillati</taxon>
        <taxon>Actinomycetota</taxon>
        <taxon>Actinomycetes</taxon>
        <taxon>Pseudonocardiales</taxon>
        <taxon>Pseudonocardiaceae</taxon>
        <taxon>Crossiella</taxon>
    </lineage>
</organism>
<evidence type="ECO:0000256" key="2">
    <source>
        <dbReference type="ARBA" id="ARBA00022553"/>
    </source>
</evidence>
<dbReference type="EMBL" id="JAGIOO010000001">
    <property type="protein sequence ID" value="MBP2472206.1"/>
    <property type="molecule type" value="Genomic_DNA"/>
</dbReference>
<dbReference type="InterPro" id="IPR009081">
    <property type="entry name" value="PP-bd_ACP"/>
</dbReference>
<keyword evidence="2" id="KW-0597">Phosphoprotein</keyword>
<dbReference type="Pfam" id="PF00550">
    <property type="entry name" value="PP-binding"/>
    <property type="match status" value="1"/>
</dbReference>
<name>A0ABS5A7B8_9PSEU</name>
<dbReference type="SMART" id="SM00823">
    <property type="entry name" value="PKS_PP"/>
    <property type="match status" value="1"/>
</dbReference>
<keyword evidence="1" id="KW-0596">Phosphopantetheine</keyword>
<proteinExistence type="predicted"/>
<comment type="caution">
    <text evidence="4">The sequence shown here is derived from an EMBL/GenBank/DDBJ whole genome shotgun (WGS) entry which is preliminary data.</text>
</comment>
<protein>
    <submittedName>
        <fullName evidence="4">Acyl carrier protein</fullName>
    </submittedName>
</protein>
<evidence type="ECO:0000313" key="5">
    <source>
        <dbReference type="Proteomes" id="UP001519363"/>
    </source>
</evidence>
<evidence type="ECO:0000313" key="4">
    <source>
        <dbReference type="EMBL" id="MBP2472206.1"/>
    </source>
</evidence>